<gene>
    <name evidence="14" type="ORF">CONPUDRAFT_153085</name>
</gene>
<keyword evidence="15" id="KW-1185">Reference proteome</keyword>
<evidence type="ECO:0000256" key="7">
    <source>
        <dbReference type="ARBA" id="ARBA00022892"/>
    </source>
</evidence>
<dbReference type="AlphaFoldDB" id="A0A5M3MT27"/>
<reference evidence="15" key="1">
    <citation type="journal article" date="2012" name="Science">
        <title>The Paleozoic origin of enzymatic lignin decomposition reconstructed from 31 fungal genomes.</title>
        <authorList>
            <person name="Floudas D."/>
            <person name="Binder M."/>
            <person name="Riley R."/>
            <person name="Barry K."/>
            <person name="Blanchette R.A."/>
            <person name="Henrissat B."/>
            <person name="Martinez A.T."/>
            <person name="Otillar R."/>
            <person name="Spatafora J.W."/>
            <person name="Yadav J.S."/>
            <person name="Aerts A."/>
            <person name="Benoit I."/>
            <person name="Boyd A."/>
            <person name="Carlson A."/>
            <person name="Copeland A."/>
            <person name="Coutinho P.M."/>
            <person name="de Vries R.P."/>
            <person name="Ferreira P."/>
            <person name="Findley K."/>
            <person name="Foster B."/>
            <person name="Gaskell J."/>
            <person name="Glotzer D."/>
            <person name="Gorecki P."/>
            <person name="Heitman J."/>
            <person name="Hesse C."/>
            <person name="Hori C."/>
            <person name="Igarashi K."/>
            <person name="Jurgens J.A."/>
            <person name="Kallen N."/>
            <person name="Kersten P."/>
            <person name="Kohler A."/>
            <person name="Kuees U."/>
            <person name="Kumar T.K.A."/>
            <person name="Kuo A."/>
            <person name="LaButti K."/>
            <person name="Larrondo L.F."/>
            <person name="Lindquist E."/>
            <person name="Ling A."/>
            <person name="Lombard V."/>
            <person name="Lucas S."/>
            <person name="Lundell T."/>
            <person name="Martin R."/>
            <person name="McLaughlin D.J."/>
            <person name="Morgenstern I."/>
            <person name="Morin E."/>
            <person name="Murat C."/>
            <person name="Nagy L.G."/>
            <person name="Nolan M."/>
            <person name="Ohm R.A."/>
            <person name="Patyshakuliyeva A."/>
            <person name="Rokas A."/>
            <person name="Ruiz-Duenas F.J."/>
            <person name="Sabat G."/>
            <person name="Salamov A."/>
            <person name="Samejima M."/>
            <person name="Schmutz J."/>
            <person name="Slot J.C."/>
            <person name="St John F."/>
            <person name="Stenlid J."/>
            <person name="Sun H."/>
            <person name="Sun S."/>
            <person name="Syed K."/>
            <person name="Tsang A."/>
            <person name="Wiebenga A."/>
            <person name="Young D."/>
            <person name="Pisabarro A."/>
            <person name="Eastwood D.C."/>
            <person name="Martin F."/>
            <person name="Cullen D."/>
            <person name="Grigoriev I.V."/>
            <person name="Hibbett D.S."/>
        </authorList>
    </citation>
    <scope>NUCLEOTIDE SEQUENCE [LARGE SCALE GENOMIC DNA]</scope>
    <source>
        <strain evidence="15">RWD-64-598 SS2</strain>
    </source>
</reference>
<dbReference type="GO" id="GO:0005085">
    <property type="term" value="F:guanyl-nucleotide exchange factor activity"/>
    <property type="evidence" value="ECO:0007669"/>
    <property type="project" value="InterPro"/>
</dbReference>
<evidence type="ECO:0000256" key="10">
    <source>
        <dbReference type="ARBA" id="ARBA00023136"/>
    </source>
</evidence>
<dbReference type="PROSITE" id="PS50294">
    <property type="entry name" value="WD_REPEATS_REGION"/>
    <property type="match status" value="1"/>
</dbReference>
<keyword evidence="4 13" id="KW-0812">Transmembrane</keyword>
<dbReference type="GO" id="GO:0006888">
    <property type="term" value="P:endoplasmic reticulum to Golgi vesicle-mediated transport"/>
    <property type="evidence" value="ECO:0007669"/>
    <property type="project" value="TreeGrafter"/>
</dbReference>
<dbReference type="KEGG" id="cput:CONPUDRAFT_153085"/>
<dbReference type="PANTHER" id="PTHR23284:SF0">
    <property type="entry name" value="PROLACTIN REGULATORY ELEMENT-BINDING PROTEIN"/>
    <property type="match status" value="1"/>
</dbReference>
<evidence type="ECO:0000256" key="9">
    <source>
        <dbReference type="ARBA" id="ARBA00022989"/>
    </source>
</evidence>
<dbReference type="InterPro" id="IPR045260">
    <property type="entry name" value="Sec12-like"/>
</dbReference>
<dbReference type="GeneID" id="19203110"/>
<evidence type="ECO:0000256" key="4">
    <source>
        <dbReference type="ARBA" id="ARBA00022692"/>
    </source>
</evidence>
<evidence type="ECO:0000256" key="8">
    <source>
        <dbReference type="ARBA" id="ARBA00022927"/>
    </source>
</evidence>
<accession>A0A5M3MT27</accession>
<name>A0A5M3MT27_CONPW</name>
<dbReference type="InterPro" id="IPR015943">
    <property type="entry name" value="WD40/YVTN_repeat-like_dom_sf"/>
</dbReference>
<dbReference type="RefSeq" id="XP_007767950.1">
    <property type="nucleotide sequence ID" value="XM_007769760.1"/>
</dbReference>
<evidence type="ECO:0000256" key="2">
    <source>
        <dbReference type="ARBA" id="ARBA00022448"/>
    </source>
</evidence>
<evidence type="ECO:0000256" key="13">
    <source>
        <dbReference type="SAM" id="Phobius"/>
    </source>
</evidence>
<evidence type="ECO:0000313" key="14">
    <source>
        <dbReference type="EMBL" id="EIW82197.1"/>
    </source>
</evidence>
<evidence type="ECO:0000256" key="12">
    <source>
        <dbReference type="SAM" id="MobiDB-lite"/>
    </source>
</evidence>
<organism evidence="14 15">
    <name type="scientific">Coniophora puteana (strain RWD-64-598)</name>
    <name type="common">Brown rot fungus</name>
    <dbReference type="NCBI Taxonomy" id="741705"/>
    <lineage>
        <taxon>Eukaryota</taxon>
        <taxon>Fungi</taxon>
        <taxon>Dikarya</taxon>
        <taxon>Basidiomycota</taxon>
        <taxon>Agaricomycotina</taxon>
        <taxon>Agaricomycetes</taxon>
        <taxon>Agaricomycetidae</taxon>
        <taxon>Boletales</taxon>
        <taxon>Coniophorineae</taxon>
        <taxon>Coniophoraceae</taxon>
        <taxon>Coniophora</taxon>
    </lineage>
</organism>
<evidence type="ECO:0000256" key="6">
    <source>
        <dbReference type="ARBA" id="ARBA00022824"/>
    </source>
</evidence>
<dbReference type="GO" id="GO:0015031">
    <property type="term" value="P:protein transport"/>
    <property type="evidence" value="ECO:0007669"/>
    <property type="project" value="UniProtKB-KW"/>
</dbReference>
<dbReference type="EMBL" id="JH711577">
    <property type="protein sequence ID" value="EIW82197.1"/>
    <property type="molecule type" value="Genomic_DNA"/>
</dbReference>
<dbReference type="InterPro" id="IPR001680">
    <property type="entry name" value="WD40_rpt"/>
</dbReference>
<evidence type="ECO:0000256" key="1">
    <source>
        <dbReference type="ARBA" id="ARBA00004648"/>
    </source>
</evidence>
<proteinExistence type="predicted"/>
<keyword evidence="8" id="KW-0653">Protein transport</keyword>
<feature type="transmembrane region" description="Helical" evidence="13">
    <location>
        <begin position="405"/>
        <end position="425"/>
    </location>
</feature>
<evidence type="ECO:0000313" key="15">
    <source>
        <dbReference type="Proteomes" id="UP000053558"/>
    </source>
</evidence>
<dbReference type="Gene3D" id="2.130.10.10">
    <property type="entry name" value="YVTN repeat-like/Quinoprotein amine dehydrogenase"/>
    <property type="match status" value="2"/>
</dbReference>
<dbReference type="PROSITE" id="PS50082">
    <property type="entry name" value="WD_REPEATS_2"/>
    <property type="match status" value="1"/>
</dbReference>
<evidence type="ECO:0000256" key="5">
    <source>
        <dbReference type="ARBA" id="ARBA00022737"/>
    </source>
</evidence>
<feature type="region of interest" description="Disordered" evidence="12">
    <location>
        <begin position="183"/>
        <end position="232"/>
    </location>
</feature>
<feature type="repeat" description="WD" evidence="11">
    <location>
        <begin position="363"/>
        <end position="393"/>
    </location>
</feature>
<dbReference type="GO" id="GO:0005789">
    <property type="term" value="C:endoplasmic reticulum membrane"/>
    <property type="evidence" value="ECO:0007669"/>
    <property type="project" value="UniProtKB-SubCell"/>
</dbReference>
<dbReference type="GO" id="GO:0003400">
    <property type="term" value="P:regulation of COPII vesicle coating"/>
    <property type="evidence" value="ECO:0007669"/>
    <property type="project" value="TreeGrafter"/>
</dbReference>
<keyword evidence="3 11" id="KW-0853">WD repeat</keyword>
<evidence type="ECO:0000256" key="11">
    <source>
        <dbReference type="PROSITE-ProRule" id="PRU00221"/>
    </source>
</evidence>
<comment type="subcellular location">
    <subcellularLocation>
        <location evidence="1">Endoplasmic reticulum membrane</location>
        <topology evidence="1">Single-pass type II membrane protein</topology>
    </subcellularLocation>
</comment>
<keyword evidence="6" id="KW-0256">Endoplasmic reticulum</keyword>
<dbReference type="Proteomes" id="UP000053558">
    <property type="component" value="Unassembled WGS sequence"/>
</dbReference>
<dbReference type="SUPFAM" id="SSF50998">
    <property type="entry name" value="Quinoprotein alcohol dehydrogenase-like"/>
    <property type="match status" value="1"/>
</dbReference>
<sequence>MRVQHTSHSFPAFPVFSSAFVADNELVVGGGGGASRTGIKNRLRLYRVSDDRNLDLLGERELDKDEDAPMSMAALQKNKTFVCGINSSAQKISTGQNDNCRVFAIEGAEHTEDDYQKVAVLSPDGTLVAVAGERDFALLSYPLLNPVASPIHLANGGIYDSSFTDDRVILVTSQNILVYALPDPVSSTSPPPSPSPNSKSKKKGKQKNKSSPTASSSSSLSPNGASSSSSTSTAELELLQTLGVPALPTTPKGSTVIFRAARFRPGAPDTLHAVLNVTLPRAPRAKVAKRQTYVGVWKLKKKGEGEKEDSGEVWEMVKNRKVGEGAATCFDVSADGKFFGLGFQDYSVGVFDSQSLLPLCSVLKAHEFAITTLRFSPTSRLLVSASADNTLRVISIPENLGQQTWTMTIIIILTVIIILLAMALAKP</sequence>
<dbReference type="Pfam" id="PF00400">
    <property type="entry name" value="WD40"/>
    <property type="match status" value="1"/>
</dbReference>
<keyword evidence="10 13" id="KW-0472">Membrane</keyword>
<keyword evidence="7" id="KW-0931">ER-Golgi transport</keyword>
<comment type="caution">
    <text evidence="14">The sequence shown here is derived from an EMBL/GenBank/DDBJ whole genome shotgun (WGS) entry which is preliminary data.</text>
</comment>
<dbReference type="InterPro" id="IPR011047">
    <property type="entry name" value="Quinoprotein_ADH-like_sf"/>
</dbReference>
<keyword evidence="5" id="KW-0677">Repeat</keyword>
<dbReference type="OrthoDB" id="2013972at2759"/>
<feature type="compositionally biased region" description="Low complexity" evidence="12">
    <location>
        <begin position="209"/>
        <end position="232"/>
    </location>
</feature>
<feature type="compositionally biased region" description="Basic residues" evidence="12">
    <location>
        <begin position="199"/>
        <end position="208"/>
    </location>
</feature>
<dbReference type="OMA" id="MSIACHP"/>
<keyword evidence="2" id="KW-0813">Transport</keyword>
<keyword evidence="9 13" id="KW-1133">Transmembrane helix</keyword>
<protein>
    <submittedName>
        <fullName evidence="14">Uncharacterized protein</fullName>
    </submittedName>
</protein>
<evidence type="ECO:0000256" key="3">
    <source>
        <dbReference type="ARBA" id="ARBA00022574"/>
    </source>
</evidence>
<dbReference type="PANTHER" id="PTHR23284">
    <property type="entry name" value="PROLACTIN REGULATORY ELEMENT BINDING PROTEIN"/>
    <property type="match status" value="1"/>
</dbReference>
<dbReference type="SMART" id="SM00320">
    <property type="entry name" value="WD40"/>
    <property type="match status" value="2"/>
</dbReference>